<feature type="binding site" evidence="8">
    <location>
        <position position="68"/>
    </location>
    <ligand>
        <name>[4Fe-4S] cluster</name>
        <dbReference type="ChEBI" id="CHEBI:49883"/>
        <label>2</label>
        <note>4Fe-4S-S-AdoMet</note>
    </ligand>
</feature>
<comment type="catalytic activity">
    <reaction evidence="7 8">
        <text>[[Fe-S] cluster scaffold protein carrying a second [4Fe-4S](2+) cluster] + N(6)-octanoyl-L-lysyl-[protein] + 2 oxidized [2Fe-2S]-[ferredoxin] + 2 S-adenosyl-L-methionine + 4 H(+) = [[Fe-S] cluster scaffold protein] + N(6)-[(R)-dihydrolipoyl]-L-lysyl-[protein] + 4 Fe(3+) + 2 hydrogen sulfide + 2 5'-deoxyadenosine + 2 L-methionine + 2 reduced [2Fe-2S]-[ferredoxin]</text>
        <dbReference type="Rhea" id="RHEA:16585"/>
        <dbReference type="Rhea" id="RHEA-COMP:9928"/>
        <dbReference type="Rhea" id="RHEA-COMP:10000"/>
        <dbReference type="Rhea" id="RHEA-COMP:10001"/>
        <dbReference type="Rhea" id="RHEA-COMP:10475"/>
        <dbReference type="Rhea" id="RHEA-COMP:14568"/>
        <dbReference type="Rhea" id="RHEA-COMP:14569"/>
        <dbReference type="ChEBI" id="CHEBI:15378"/>
        <dbReference type="ChEBI" id="CHEBI:17319"/>
        <dbReference type="ChEBI" id="CHEBI:29034"/>
        <dbReference type="ChEBI" id="CHEBI:29919"/>
        <dbReference type="ChEBI" id="CHEBI:33722"/>
        <dbReference type="ChEBI" id="CHEBI:33737"/>
        <dbReference type="ChEBI" id="CHEBI:33738"/>
        <dbReference type="ChEBI" id="CHEBI:57844"/>
        <dbReference type="ChEBI" id="CHEBI:59789"/>
        <dbReference type="ChEBI" id="CHEBI:78809"/>
        <dbReference type="ChEBI" id="CHEBI:83100"/>
        <dbReference type="EC" id="2.8.1.8"/>
    </reaction>
</comment>
<keyword evidence="1 8" id="KW-0004">4Fe-4S</keyword>
<dbReference type="SFLD" id="SFLDS00029">
    <property type="entry name" value="Radical_SAM"/>
    <property type="match status" value="1"/>
</dbReference>
<dbReference type="UniPathway" id="UPA00538">
    <property type="reaction ID" value="UER00593"/>
</dbReference>
<keyword evidence="4 8" id="KW-0479">Metal-binding</keyword>
<sequence length="292" mass="32337">MTQFSIQKSRRLPSWLKTPLPGGSEYTQLKSLVGKHGLHTVCESASCPNLGECWNSGTLTIMILGDHCTRACRFCDVPTGQIHPPRIEEPGEVASLLAKMNLRYVVITSVDRDDLPDGGSGLWAETISQVRKACPELKIETLIPDFRGNEKQIATVCEAEPDVLSHNIETVASLQKTVRPQCSYDWSLETLRISSGKFGLVTKSGLMLGHGETRREISETMRDLFDAGCRILTIGQYLRPTRDHLEVVDYIHPDVFAELKEEGESLGFDHVESGPLVRSSYLADQQAKQAGI</sequence>
<evidence type="ECO:0000256" key="5">
    <source>
        <dbReference type="ARBA" id="ARBA00023004"/>
    </source>
</evidence>
<evidence type="ECO:0000256" key="1">
    <source>
        <dbReference type="ARBA" id="ARBA00022485"/>
    </source>
</evidence>
<feature type="binding site" evidence="8">
    <location>
        <position position="280"/>
    </location>
    <ligand>
        <name>[4Fe-4S] cluster</name>
        <dbReference type="ChEBI" id="CHEBI:49883"/>
        <label>1</label>
    </ligand>
</feature>
<gene>
    <name evidence="8 10" type="primary">lipA</name>
    <name evidence="10" type="ORF">G3M70_16885</name>
</gene>
<dbReference type="InterPro" id="IPR007197">
    <property type="entry name" value="rSAM"/>
</dbReference>
<dbReference type="InterPro" id="IPR003698">
    <property type="entry name" value="Lipoyl_synth"/>
</dbReference>
<dbReference type="SMART" id="SM00729">
    <property type="entry name" value="Elp3"/>
    <property type="match status" value="1"/>
</dbReference>
<comment type="cofactor">
    <cofactor evidence="8">
        <name>[4Fe-4S] cluster</name>
        <dbReference type="ChEBI" id="CHEBI:49883"/>
    </cofactor>
    <text evidence="8">Binds 2 [4Fe-4S] clusters per subunit. One cluster is coordinated with 3 cysteines and an exchangeable S-adenosyl-L-methionine.</text>
</comment>
<dbReference type="NCBIfam" id="NF004019">
    <property type="entry name" value="PRK05481.1"/>
    <property type="match status" value="1"/>
</dbReference>
<name>A0A7T0BZL9_9BACT</name>
<keyword evidence="5 8" id="KW-0408">Iron</keyword>
<evidence type="ECO:0000256" key="8">
    <source>
        <dbReference type="HAMAP-Rule" id="MF_00206"/>
    </source>
</evidence>
<dbReference type="NCBIfam" id="TIGR00510">
    <property type="entry name" value="lipA"/>
    <property type="match status" value="1"/>
</dbReference>
<feature type="binding site" evidence="8">
    <location>
        <position position="75"/>
    </location>
    <ligand>
        <name>[4Fe-4S] cluster</name>
        <dbReference type="ChEBI" id="CHEBI:49883"/>
        <label>2</label>
        <note>4Fe-4S-S-AdoMet</note>
    </ligand>
</feature>
<evidence type="ECO:0000256" key="3">
    <source>
        <dbReference type="ARBA" id="ARBA00022691"/>
    </source>
</evidence>
<comment type="function">
    <text evidence="8">Catalyzes the radical-mediated insertion of two sulfur atoms into the C-6 and C-8 positions of the octanoyl moiety bound to the lipoyl domains of lipoate-dependent enzymes, thereby converting the octanoylated domains into lipoylated derivatives.</text>
</comment>
<evidence type="ECO:0000313" key="10">
    <source>
        <dbReference type="EMBL" id="QPJ63457.1"/>
    </source>
</evidence>
<evidence type="ECO:0000256" key="2">
    <source>
        <dbReference type="ARBA" id="ARBA00022679"/>
    </source>
</evidence>
<dbReference type="Gene3D" id="3.20.20.70">
    <property type="entry name" value="Aldolase class I"/>
    <property type="match status" value="1"/>
</dbReference>
<dbReference type="GO" id="GO:0016992">
    <property type="term" value="F:lipoate synthase activity"/>
    <property type="evidence" value="ECO:0007669"/>
    <property type="project" value="UniProtKB-UniRule"/>
</dbReference>
<keyword evidence="8" id="KW-0963">Cytoplasm</keyword>
<protein>
    <recommendedName>
        <fullName evidence="8">Lipoyl synthase</fullName>
        <ecNumber evidence="8">2.8.1.8</ecNumber>
    </recommendedName>
    <alternativeName>
        <fullName evidence="8">Lip-syn</fullName>
        <shortName evidence="8">LS</shortName>
    </alternativeName>
    <alternativeName>
        <fullName evidence="8">Lipoate synthase</fullName>
    </alternativeName>
    <alternativeName>
        <fullName evidence="8">Lipoic acid synthase</fullName>
    </alternativeName>
    <alternativeName>
        <fullName evidence="8">Sulfur insertion protein LipA</fullName>
    </alternativeName>
</protein>
<dbReference type="KEGG" id="nli:G3M70_16885"/>
<dbReference type="SFLD" id="SFLDG01058">
    <property type="entry name" value="lipoyl_synthase_like"/>
    <property type="match status" value="1"/>
</dbReference>
<dbReference type="EMBL" id="CP048685">
    <property type="protein sequence ID" value="QPJ63457.1"/>
    <property type="molecule type" value="Genomic_DNA"/>
</dbReference>
<evidence type="ECO:0000259" key="9">
    <source>
        <dbReference type="PROSITE" id="PS51918"/>
    </source>
</evidence>
<feature type="binding site" evidence="8">
    <location>
        <position position="42"/>
    </location>
    <ligand>
        <name>[4Fe-4S] cluster</name>
        <dbReference type="ChEBI" id="CHEBI:49883"/>
        <label>1</label>
    </ligand>
</feature>
<dbReference type="EC" id="2.8.1.8" evidence="8"/>
<dbReference type="InterPro" id="IPR013785">
    <property type="entry name" value="Aldolase_TIM"/>
</dbReference>
<comment type="pathway">
    <text evidence="8">Protein modification; protein lipoylation via endogenous pathway; protein N(6)-(lipoyl)lysine from octanoyl-[acyl-carrier-protein]: step 2/2.</text>
</comment>
<accession>A0A7T0BZL9</accession>
<dbReference type="PROSITE" id="PS51918">
    <property type="entry name" value="RADICAL_SAM"/>
    <property type="match status" value="1"/>
</dbReference>
<dbReference type="GO" id="GO:0009249">
    <property type="term" value="P:protein lipoylation"/>
    <property type="evidence" value="ECO:0007669"/>
    <property type="project" value="UniProtKB-UniRule"/>
</dbReference>
<dbReference type="CDD" id="cd01335">
    <property type="entry name" value="Radical_SAM"/>
    <property type="match status" value="1"/>
</dbReference>
<keyword evidence="2 8" id="KW-0808">Transferase</keyword>
<proteinExistence type="inferred from homology"/>
<evidence type="ECO:0000256" key="7">
    <source>
        <dbReference type="ARBA" id="ARBA00047326"/>
    </source>
</evidence>
<dbReference type="InterPro" id="IPR031691">
    <property type="entry name" value="LIAS_N"/>
</dbReference>
<dbReference type="Pfam" id="PF04055">
    <property type="entry name" value="Radical_SAM"/>
    <property type="match status" value="1"/>
</dbReference>
<dbReference type="GO" id="GO:0005737">
    <property type="term" value="C:cytoplasm"/>
    <property type="evidence" value="ECO:0007669"/>
    <property type="project" value="UniProtKB-SubCell"/>
</dbReference>
<dbReference type="SFLD" id="SFLDF00271">
    <property type="entry name" value="lipoyl_synthase"/>
    <property type="match status" value="1"/>
</dbReference>
<dbReference type="GO" id="GO:0046872">
    <property type="term" value="F:metal ion binding"/>
    <property type="evidence" value="ECO:0007669"/>
    <property type="project" value="UniProtKB-KW"/>
</dbReference>
<evidence type="ECO:0000256" key="4">
    <source>
        <dbReference type="ARBA" id="ARBA00022723"/>
    </source>
</evidence>
<reference evidence="10 11" key="1">
    <citation type="submission" date="2020-02" db="EMBL/GenBank/DDBJ databases">
        <title>Genomic and physiological characterization of two novel Nitrospinaceae genera.</title>
        <authorList>
            <person name="Mueller A.J."/>
            <person name="Jung M.-Y."/>
            <person name="Strachan C.R."/>
            <person name="Herbold C.W."/>
            <person name="Kirkegaard R.H."/>
            <person name="Daims H."/>
        </authorList>
    </citation>
    <scope>NUCLEOTIDE SEQUENCE [LARGE SCALE GENOMIC DNA]</scope>
    <source>
        <strain evidence="10">EB</strain>
    </source>
</reference>
<dbReference type="InterPro" id="IPR006638">
    <property type="entry name" value="Elp3/MiaA/NifB-like_rSAM"/>
</dbReference>
<dbReference type="GO" id="GO:0051539">
    <property type="term" value="F:4 iron, 4 sulfur cluster binding"/>
    <property type="evidence" value="ECO:0007669"/>
    <property type="project" value="UniProtKB-UniRule"/>
</dbReference>
<dbReference type="PANTHER" id="PTHR10949">
    <property type="entry name" value="LIPOYL SYNTHASE"/>
    <property type="match status" value="1"/>
</dbReference>
<keyword evidence="6 8" id="KW-0411">Iron-sulfur</keyword>
<organism evidence="10 11">
    <name type="scientific">Candidatus Nitronauta litoralis</name>
    <dbReference type="NCBI Taxonomy" id="2705533"/>
    <lineage>
        <taxon>Bacteria</taxon>
        <taxon>Pseudomonadati</taxon>
        <taxon>Nitrospinota/Tectimicrobiota group</taxon>
        <taxon>Nitrospinota</taxon>
        <taxon>Nitrospinia</taxon>
        <taxon>Nitrospinales</taxon>
        <taxon>Nitrospinaceae</taxon>
        <taxon>Candidatus Nitronauta</taxon>
    </lineage>
</organism>
<dbReference type="Proteomes" id="UP000594688">
    <property type="component" value="Chromosome"/>
</dbReference>
<dbReference type="PANTHER" id="PTHR10949:SF0">
    <property type="entry name" value="LIPOYL SYNTHASE, MITOCHONDRIAL"/>
    <property type="match status" value="1"/>
</dbReference>
<dbReference type="InterPro" id="IPR058240">
    <property type="entry name" value="rSAM_sf"/>
</dbReference>
<dbReference type="Pfam" id="PF16881">
    <property type="entry name" value="LIAS_N"/>
    <property type="match status" value="1"/>
</dbReference>
<feature type="domain" description="Radical SAM core" evidence="9">
    <location>
        <begin position="53"/>
        <end position="269"/>
    </location>
</feature>
<dbReference type="SUPFAM" id="SSF102114">
    <property type="entry name" value="Radical SAM enzymes"/>
    <property type="match status" value="1"/>
</dbReference>
<keyword evidence="3 8" id="KW-0949">S-adenosyl-L-methionine</keyword>
<feature type="binding site" evidence="8">
    <location>
        <position position="53"/>
    </location>
    <ligand>
        <name>[4Fe-4S] cluster</name>
        <dbReference type="ChEBI" id="CHEBI:49883"/>
        <label>1</label>
    </ligand>
</feature>
<evidence type="ECO:0000256" key="6">
    <source>
        <dbReference type="ARBA" id="ARBA00023014"/>
    </source>
</evidence>
<dbReference type="PIRSF" id="PIRSF005963">
    <property type="entry name" value="Lipoyl_synth"/>
    <property type="match status" value="1"/>
</dbReference>
<comment type="subcellular location">
    <subcellularLocation>
        <location evidence="8">Cytoplasm</location>
    </subcellularLocation>
</comment>
<dbReference type="NCBIfam" id="NF009544">
    <property type="entry name" value="PRK12928.1"/>
    <property type="match status" value="1"/>
</dbReference>
<feature type="binding site" evidence="8">
    <location>
        <position position="72"/>
    </location>
    <ligand>
        <name>[4Fe-4S] cluster</name>
        <dbReference type="ChEBI" id="CHEBI:49883"/>
        <label>2</label>
        <note>4Fe-4S-S-AdoMet</note>
    </ligand>
</feature>
<dbReference type="AlphaFoldDB" id="A0A7T0BZL9"/>
<comment type="similarity">
    <text evidence="8">Belongs to the radical SAM superfamily. Lipoyl synthase family.</text>
</comment>
<dbReference type="HAMAP" id="MF_00206">
    <property type="entry name" value="Lipoyl_synth"/>
    <property type="match status" value="1"/>
</dbReference>
<feature type="binding site" evidence="8">
    <location>
        <position position="47"/>
    </location>
    <ligand>
        <name>[4Fe-4S] cluster</name>
        <dbReference type="ChEBI" id="CHEBI:49883"/>
        <label>1</label>
    </ligand>
</feature>
<evidence type="ECO:0000313" key="11">
    <source>
        <dbReference type="Proteomes" id="UP000594688"/>
    </source>
</evidence>